<reference evidence="1 2" key="1">
    <citation type="submission" date="2022-01" db="EMBL/GenBank/DDBJ databases">
        <title>Whole genome-based taxonomy of the Shewanellaceae.</title>
        <authorList>
            <person name="Martin-Rodriguez A.J."/>
        </authorList>
    </citation>
    <scope>NUCLEOTIDE SEQUENCE [LARGE SCALE GENOMIC DNA]</scope>
    <source>
        <strain evidence="1 2">DSM 17177</strain>
    </source>
</reference>
<evidence type="ECO:0000313" key="1">
    <source>
        <dbReference type="EMBL" id="MCL1126021.1"/>
    </source>
</evidence>
<dbReference type="EMBL" id="JAKIKS010000070">
    <property type="protein sequence ID" value="MCL1126021.1"/>
    <property type="molecule type" value="Genomic_DNA"/>
</dbReference>
<accession>A0ABT0LFT8</accession>
<proteinExistence type="predicted"/>
<comment type="caution">
    <text evidence="1">The sequence shown here is derived from an EMBL/GenBank/DDBJ whole genome shotgun (WGS) entry which is preliminary data.</text>
</comment>
<evidence type="ECO:0000313" key="2">
    <source>
        <dbReference type="Proteomes" id="UP001203423"/>
    </source>
</evidence>
<protein>
    <submittedName>
        <fullName evidence="1">DUF3010 family protein</fullName>
    </submittedName>
</protein>
<gene>
    <name evidence="1" type="ORF">L2764_16465</name>
</gene>
<name>A0ABT0LFT8_9GAMM</name>
<dbReference type="RefSeq" id="WP_248941353.1">
    <property type="nucleotide sequence ID" value="NZ_JAKIKS010000070.1"/>
</dbReference>
<dbReference type="Proteomes" id="UP001203423">
    <property type="component" value="Unassembled WGS sequence"/>
</dbReference>
<dbReference type="InterPro" id="IPR021378">
    <property type="entry name" value="DUF3010"/>
</dbReference>
<keyword evidence="2" id="KW-1185">Reference proteome</keyword>
<organism evidence="1 2">
    <name type="scientific">Shewanella surugensis</name>
    <dbReference type="NCBI Taxonomy" id="212020"/>
    <lineage>
        <taxon>Bacteria</taxon>
        <taxon>Pseudomonadati</taxon>
        <taxon>Pseudomonadota</taxon>
        <taxon>Gammaproteobacteria</taxon>
        <taxon>Alteromonadales</taxon>
        <taxon>Shewanellaceae</taxon>
        <taxon>Shewanella</taxon>
    </lineage>
</organism>
<sequence>MKVCGVELKGGEAIISLLSYEGDTFNVPDCRQQSFAVSHSDKTESIRDFHFAFSKLMQDYHVEKVIIISREQKGKLAGSATSFKLEAAIQLIDIPVEFINPVNIKEQLKRNPPMVDFDGLSMKRFQKNAFEAAYAYQTSKIYQQD</sequence>
<dbReference type="Pfam" id="PF11215">
    <property type="entry name" value="DUF3010"/>
    <property type="match status" value="1"/>
</dbReference>